<keyword evidence="2" id="KW-1185">Reference proteome</keyword>
<reference evidence="1" key="1">
    <citation type="submission" date="2017-07" db="EMBL/GenBank/DDBJ databases">
        <title>Taro Niue Genome Assembly and Annotation.</title>
        <authorList>
            <person name="Atibalentja N."/>
            <person name="Keating K."/>
            <person name="Fields C.J."/>
        </authorList>
    </citation>
    <scope>NUCLEOTIDE SEQUENCE</scope>
    <source>
        <strain evidence="1">Niue_2</strain>
        <tissue evidence="1">Leaf</tissue>
    </source>
</reference>
<evidence type="ECO:0000313" key="2">
    <source>
        <dbReference type="Proteomes" id="UP000652761"/>
    </source>
</evidence>
<comment type="caution">
    <text evidence="1">The sequence shown here is derived from an EMBL/GenBank/DDBJ whole genome shotgun (WGS) entry which is preliminary data.</text>
</comment>
<name>A0A843WRG6_COLES</name>
<dbReference type="EMBL" id="NMUH01005365">
    <property type="protein sequence ID" value="MQM12579.1"/>
    <property type="molecule type" value="Genomic_DNA"/>
</dbReference>
<organism evidence="1 2">
    <name type="scientific">Colocasia esculenta</name>
    <name type="common">Wild taro</name>
    <name type="synonym">Arum esculentum</name>
    <dbReference type="NCBI Taxonomy" id="4460"/>
    <lineage>
        <taxon>Eukaryota</taxon>
        <taxon>Viridiplantae</taxon>
        <taxon>Streptophyta</taxon>
        <taxon>Embryophyta</taxon>
        <taxon>Tracheophyta</taxon>
        <taxon>Spermatophyta</taxon>
        <taxon>Magnoliopsida</taxon>
        <taxon>Liliopsida</taxon>
        <taxon>Araceae</taxon>
        <taxon>Aroideae</taxon>
        <taxon>Colocasieae</taxon>
        <taxon>Colocasia</taxon>
    </lineage>
</organism>
<sequence length="88" mass="10158">MCINTQVQHRLEAMTKFDCRIKELRFSFCICTSSHIAQESYSRGIEWMRGTGMTISVRSWILTFGLQHLGHPRKAMSKVLDIAWARPG</sequence>
<evidence type="ECO:0000313" key="1">
    <source>
        <dbReference type="EMBL" id="MQM12579.1"/>
    </source>
</evidence>
<gene>
    <name evidence="1" type="ORF">Taro_045498</name>
</gene>
<dbReference type="Proteomes" id="UP000652761">
    <property type="component" value="Unassembled WGS sequence"/>
</dbReference>
<proteinExistence type="predicted"/>
<accession>A0A843WRG6</accession>
<dbReference type="AlphaFoldDB" id="A0A843WRG6"/>
<protein>
    <submittedName>
        <fullName evidence="1">Uncharacterized protein</fullName>
    </submittedName>
</protein>